<name>A0A835QXK2_VANPL</name>
<accession>A0A835QXK2</accession>
<sequence length="111" mass="12422">MLVQFSTGKQTFGNTGNNMEFLAATFRSAKYKEQKLEQNVCMCEESQTGAKVSFVEAILRVSRVHDSRLHGTKIMPMLVCTGPLEIKCAHGVFEYIWQLQAFGYIVNPGGK</sequence>
<proteinExistence type="predicted"/>
<reference evidence="1 2" key="1">
    <citation type="journal article" date="2020" name="Nat. Food">
        <title>A phased Vanilla planifolia genome enables genetic improvement of flavour and production.</title>
        <authorList>
            <person name="Hasing T."/>
            <person name="Tang H."/>
            <person name="Brym M."/>
            <person name="Khazi F."/>
            <person name="Huang T."/>
            <person name="Chambers A.H."/>
        </authorList>
    </citation>
    <scope>NUCLEOTIDE SEQUENCE [LARGE SCALE GENOMIC DNA]</scope>
    <source>
        <tissue evidence="1">Leaf</tissue>
    </source>
</reference>
<protein>
    <submittedName>
        <fullName evidence="1">Uncharacterized protein</fullName>
    </submittedName>
</protein>
<evidence type="ECO:0000313" key="1">
    <source>
        <dbReference type="EMBL" id="KAG0478109.1"/>
    </source>
</evidence>
<evidence type="ECO:0000313" key="2">
    <source>
        <dbReference type="Proteomes" id="UP000639772"/>
    </source>
</evidence>
<dbReference type="Proteomes" id="UP000639772">
    <property type="component" value="Chromosome 6"/>
</dbReference>
<dbReference type="AlphaFoldDB" id="A0A835QXK2"/>
<dbReference type="EMBL" id="JADCNM010000006">
    <property type="protein sequence ID" value="KAG0478109.1"/>
    <property type="molecule type" value="Genomic_DNA"/>
</dbReference>
<gene>
    <name evidence="1" type="ORF">HPP92_012828</name>
</gene>
<organism evidence="1 2">
    <name type="scientific">Vanilla planifolia</name>
    <name type="common">Vanilla</name>
    <dbReference type="NCBI Taxonomy" id="51239"/>
    <lineage>
        <taxon>Eukaryota</taxon>
        <taxon>Viridiplantae</taxon>
        <taxon>Streptophyta</taxon>
        <taxon>Embryophyta</taxon>
        <taxon>Tracheophyta</taxon>
        <taxon>Spermatophyta</taxon>
        <taxon>Magnoliopsida</taxon>
        <taxon>Liliopsida</taxon>
        <taxon>Asparagales</taxon>
        <taxon>Orchidaceae</taxon>
        <taxon>Vanilloideae</taxon>
        <taxon>Vanilleae</taxon>
        <taxon>Vanilla</taxon>
    </lineage>
</organism>
<comment type="caution">
    <text evidence="1">The sequence shown here is derived from an EMBL/GenBank/DDBJ whole genome shotgun (WGS) entry which is preliminary data.</text>
</comment>